<evidence type="ECO:0000259" key="3">
    <source>
        <dbReference type="Pfam" id="PF08327"/>
    </source>
</evidence>
<dbReference type="InterPro" id="IPR023393">
    <property type="entry name" value="START-like_dom_sf"/>
</dbReference>
<dbReference type="EMBL" id="VIGH01000005">
    <property type="protein sequence ID" value="TQF68756.1"/>
    <property type="molecule type" value="Genomic_DNA"/>
</dbReference>
<feature type="region of interest" description="Disordered" evidence="2">
    <location>
        <begin position="51"/>
        <end position="70"/>
    </location>
</feature>
<dbReference type="AlphaFoldDB" id="A0A541B8W5"/>
<gene>
    <name evidence="4" type="ORF">FK531_13230</name>
</gene>
<protein>
    <submittedName>
        <fullName evidence="4">SRPBCC domain-containing protein</fullName>
    </submittedName>
</protein>
<keyword evidence="5" id="KW-1185">Reference proteome</keyword>
<evidence type="ECO:0000256" key="1">
    <source>
        <dbReference type="ARBA" id="ARBA00006817"/>
    </source>
</evidence>
<organism evidence="4 5">
    <name type="scientific">Rhodococcus spelaei</name>
    <dbReference type="NCBI Taxonomy" id="2546320"/>
    <lineage>
        <taxon>Bacteria</taxon>
        <taxon>Bacillati</taxon>
        <taxon>Actinomycetota</taxon>
        <taxon>Actinomycetes</taxon>
        <taxon>Mycobacteriales</taxon>
        <taxon>Nocardiaceae</taxon>
        <taxon>Rhodococcus</taxon>
    </lineage>
</organism>
<evidence type="ECO:0000313" key="5">
    <source>
        <dbReference type="Proteomes" id="UP000316256"/>
    </source>
</evidence>
<evidence type="ECO:0000256" key="2">
    <source>
        <dbReference type="SAM" id="MobiDB-lite"/>
    </source>
</evidence>
<feature type="domain" description="Activator of Hsp90 ATPase homologue 1/2-like C-terminal" evidence="3">
    <location>
        <begin position="28"/>
        <end position="134"/>
    </location>
</feature>
<comment type="caution">
    <text evidence="4">The sequence shown here is derived from an EMBL/GenBank/DDBJ whole genome shotgun (WGS) entry which is preliminary data.</text>
</comment>
<dbReference type="InterPro" id="IPR013538">
    <property type="entry name" value="ASHA1/2-like_C"/>
</dbReference>
<accession>A0A541B8W5</accession>
<reference evidence="4 5" key="1">
    <citation type="submission" date="2019-06" db="EMBL/GenBank/DDBJ databases">
        <title>Rhodococcus spaelei sp. nov., isolated from a cave.</title>
        <authorList>
            <person name="Lee S.D."/>
        </authorList>
    </citation>
    <scope>NUCLEOTIDE SEQUENCE [LARGE SCALE GENOMIC DNA]</scope>
    <source>
        <strain evidence="4 5">C9-5</strain>
    </source>
</reference>
<proteinExistence type="inferred from homology"/>
<dbReference type="Pfam" id="PF08327">
    <property type="entry name" value="AHSA1"/>
    <property type="match status" value="1"/>
</dbReference>
<comment type="similarity">
    <text evidence="1">Belongs to the AHA1 family.</text>
</comment>
<dbReference type="RefSeq" id="WP_142100017.1">
    <property type="nucleotide sequence ID" value="NZ_VIGH01000005.1"/>
</dbReference>
<dbReference type="Proteomes" id="UP000316256">
    <property type="component" value="Unassembled WGS sequence"/>
</dbReference>
<dbReference type="SUPFAM" id="SSF55961">
    <property type="entry name" value="Bet v1-like"/>
    <property type="match status" value="1"/>
</dbReference>
<evidence type="ECO:0000313" key="4">
    <source>
        <dbReference type="EMBL" id="TQF68756.1"/>
    </source>
</evidence>
<name>A0A541B8W5_9NOCA</name>
<sequence>MAGVREAGLSRDVGWEIGVSKTLPYQVEEVWQVVSGDPAVWLGEGTRLPDRAGASWTAGDGTRGEVRSRRDHDRIRLTWRPPAWTHDSTVQVAMRATPTGTTVRFHQERLASSAERSAQRTHWQSVMAALEAALARSREEGA</sequence>
<dbReference type="Gene3D" id="3.30.530.20">
    <property type="match status" value="1"/>
</dbReference>
<dbReference type="OrthoDB" id="4549061at2"/>